<gene>
    <name evidence="1" type="ORF">SAMN05428998_10973</name>
</gene>
<dbReference type="AlphaFoldDB" id="A0A1Y6C0A7"/>
<keyword evidence="2" id="KW-1185">Reference proteome</keyword>
<dbReference type="EMBL" id="FWZX01000009">
    <property type="protein sequence ID" value="SMF27272.1"/>
    <property type="molecule type" value="Genomic_DNA"/>
</dbReference>
<organism evidence="1 2">
    <name type="scientific">Tistlia consotensis USBA 355</name>
    <dbReference type="NCBI Taxonomy" id="560819"/>
    <lineage>
        <taxon>Bacteria</taxon>
        <taxon>Pseudomonadati</taxon>
        <taxon>Pseudomonadota</taxon>
        <taxon>Alphaproteobacteria</taxon>
        <taxon>Rhodospirillales</taxon>
        <taxon>Rhodovibrionaceae</taxon>
        <taxon>Tistlia</taxon>
    </lineage>
</organism>
<dbReference type="RefSeq" id="WP_085123135.1">
    <property type="nucleotide sequence ID" value="NZ_FWZX01000009.1"/>
</dbReference>
<evidence type="ECO:0000313" key="1">
    <source>
        <dbReference type="EMBL" id="SMF27272.1"/>
    </source>
</evidence>
<evidence type="ECO:0008006" key="3">
    <source>
        <dbReference type="Google" id="ProtNLM"/>
    </source>
</evidence>
<dbReference type="Proteomes" id="UP000192917">
    <property type="component" value="Unassembled WGS sequence"/>
</dbReference>
<accession>A0A1Y6C0A7</accession>
<sequence>MLRSLARSRGVPPAVALSQLLGEFLPQARAPITDVAVTDGAEAEFKVRLDGGLAATTEVLRQELGLTRVAIVRLAIQRFVGELPPRLPPEDRRRFAEAVVALNRVGNNLNGLLRDERTAAARGELPDVELHRYRQLLEELEGARRRIAAALAPYEHAGA</sequence>
<name>A0A1Y6C0A7_9PROT</name>
<protein>
    <recommendedName>
        <fullName evidence="3">Mobilisation protein (MobC)</fullName>
    </recommendedName>
</protein>
<dbReference type="STRING" id="560819.SAMN05428998_10973"/>
<evidence type="ECO:0000313" key="2">
    <source>
        <dbReference type="Proteomes" id="UP000192917"/>
    </source>
</evidence>
<reference evidence="1 2" key="1">
    <citation type="submission" date="2017-04" db="EMBL/GenBank/DDBJ databases">
        <authorList>
            <person name="Afonso C.L."/>
            <person name="Miller P.J."/>
            <person name="Scott M.A."/>
            <person name="Spackman E."/>
            <person name="Goraichik I."/>
            <person name="Dimitrov K.M."/>
            <person name="Suarez D.L."/>
            <person name="Swayne D.E."/>
        </authorList>
    </citation>
    <scope>NUCLEOTIDE SEQUENCE [LARGE SCALE GENOMIC DNA]</scope>
    <source>
        <strain evidence="1 2">USBA 355</strain>
    </source>
</reference>
<proteinExistence type="predicted"/>